<keyword evidence="1" id="KW-0378">Hydrolase</keyword>
<dbReference type="Proteomes" id="UP000790377">
    <property type="component" value="Unassembled WGS sequence"/>
</dbReference>
<keyword evidence="2" id="KW-1185">Reference proteome</keyword>
<reference evidence="1" key="1">
    <citation type="journal article" date="2021" name="New Phytol.">
        <title>Evolutionary innovations through gain and loss of genes in the ectomycorrhizal Boletales.</title>
        <authorList>
            <person name="Wu G."/>
            <person name="Miyauchi S."/>
            <person name="Morin E."/>
            <person name="Kuo A."/>
            <person name="Drula E."/>
            <person name="Varga T."/>
            <person name="Kohler A."/>
            <person name="Feng B."/>
            <person name="Cao Y."/>
            <person name="Lipzen A."/>
            <person name="Daum C."/>
            <person name="Hundley H."/>
            <person name="Pangilinan J."/>
            <person name="Johnson J."/>
            <person name="Barry K."/>
            <person name="LaButti K."/>
            <person name="Ng V."/>
            <person name="Ahrendt S."/>
            <person name="Min B."/>
            <person name="Choi I.G."/>
            <person name="Park H."/>
            <person name="Plett J.M."/>
            <person name="Magnuson J."/>
            <person name="Spatafora J.W."/>
            <person name="Nagy L.G."/>
            <person name="Henrissat B."/>
            <person name="Grigoriev I.V."/>
            <person name="Yang Z.L."/>
            <person name="Xu J."/>
            <person name="Martin F.M."/>
        </authorList>
    </citation>
    <scope>NUCLEOTIDE SEQUENCE</scope>
    <source>
        <strain evidence="1">ATCC 28755</strain>
    </source>
</reference>
<protein>
    <submittedName>
        <fullName evidence="1">Alpha/Beta hydrolase protein</fullName>
    </submittedName>
</protein>
<proteinExistence type="predicted"/>
<evidence type="ECO:0000313" key="1">
    <source>
        <dbReference type="EMBL" id="KAH7913664.1"/>
    </source>
</evidence>
<comment type="caution">
    <text evidence="1">The sequence shown here is derived from an EMBL/GenBank/DDBJ whole genome shotgun (WGS) entry which is preliminary data.</text>
</comment>
<sequence length="342" mass="38733">MMNDSLSKTTTTKRGLKYRYYYSHSQDISASPKPVLLLVHGYGSTAQDWGRIAKFFVQNQYSIIAPDLLGLGGTDKPLDVAQYVLSKICQDIMDILDVEQIKKVVAIGHDWGSKVVSRLANFHSARFEAFAFLAVSYVVPTPNFEYYKHLEDTKAALGYVLHGYWEFLAEEGAAEILEEHWDSSYSLGYPHDPKLWSTHLAPVGGYKEWLLNDNQAPLPSYLTEEDKERHRKITFENGGMKPGLNWYKTLIGSPCLSAEDDKLISPDSYNISKPTFFGGAEKDFVCLPAHGQYVMNQYCKNYVSKTFDADHWLLLSHPEEVATALIAWLKTLETNPVLVQEE</sequence>
<evidence type="ECO:0000313" key="2">
    <source>
        <dbReference type="Proteomes" id="UP000790377"/>
    </source>
</evidence>
<accession>A0ACB8AKG9</accession>
<dbReference type="EMBL" id="MU267626">
    <property type="protein sequence ID" value="KAH7913664.1"/>
    <property type="molecule type" value="Genomic_DNA"/>
</dbReference>
<gene>
    <name evidence="1" type="ORF">BJ138DRAFT_568779</name>
</gene>
<organism evidence="1 2">
    <name type="scientific">Hygrophoropsis aurantiaca</name>
    <dbReference type="NCBI Taxonomy" id="72124"/>
    <lineage>
        <taxon>Eukaryota</taxon>
        <taxon>Fungi</taxon>
        <taxon>Dikarya</taxon>
        <taxon>Basidiomycota</taxon>
        <taxon>Agaricomycotina</taxon>
        <taxon>Agaricomycetes</taxon>
        <taxon>Agaricomycetidae</taxon>
        <taxon>Boletales</taxon>
        <taxon>Coniophorineae</taxon>
        <taxon>Hygrophoropsidaceae</taxon>
        <taxon>Hygrophoropsis</taxon>
    </lineage>
</organism>
<name>A0ACB8AKG9_9AGAM</name>